<dbReference type="Pfam" id="PF08238">
    <property type="entry name" value="Sel1"/>
    <property type="match status" value="3"/>
</dbReference>
<feature type="compositionally biased region" description="Pro residues" evidence="1">
    <location>
        <begin position="334"/>
        <end position="345"/>
    </location>
</feature>
<feature type="compositionally biased region" description="Low complexity" evidence="1">
    <location>
        <begin position="312"/>
        <end position="323"/>
    </location>
</feature>
<evidence type="ECO:0000313" key="3">
    <source>
        <dbReference type="Proteomes" id="UP000305067"/>
    </source>
</evidence>
<dbReference type="OrthoDB" id="2148946at2759"/>
<proteinExistence type="predicted"/>
<dbReference type="SMART" id="SM00671">
    <property type="entry name" value="SEL1"/>
    <property type="match status" value="3"/>
</dbReference>
<evidence type="ECO:0000256" key="1">
    <source>
        <dbReference type="SAM" id="MobiDB-lite"/>
    </source>
</evidence>
<protein>
    <recommendedName>
        <fullName evidence="4">HCP-like protein</fullName>
    </recommendedName>
</protein>
<feature type="compositionally biased region" description="Polar residues" evidence="1">
    <location>
        <begin position="214"/>
        <end position="228"/>
    </location>
</feature>
<dbReference type="SUPFAM" id="SSF81901">
    <property type="entry name" value="HCP-like"/>
    <property type="match status" value="1"/>
</dbReference>
<dbReference type="PANTHER" id="PTHR43628">
    <property type="entry name" value="ACTIVATOR OF C KINASE PROTEIN 1-RELATED"/>
    <property type="match status" value="1"/>
</dbReference>
<feature type="compositionally biased region" description="Polar residues" evidence="1">
    <location>
        <begin position="448"/>
        <end position="464"/>
    </location>
</feature>
<accession>A0A5C3QC66</accession>
<dbReference type="Proteomes" id="UP000305067">
    <property type="component" value="Unassembled WGS sequence"/>
</dbReference>
<dbReference type="PANTHER" id="PTHR43628:SF1">
    <property type="entry name" value="CHITIN SYNTHASE REGULATORY FACTOR 2-RELATED"/>
    <property type="match status" value="1"/>
</dbReference>
<name>A0A5C3QC66_9AGAR</name>
<sequence length="673" mass="72557">MEKLNGPSAYQLKQPSPLESLVRRTSTRKASDPATSSRKTPEPASSHSYSPDPPYEEPRALYHHHPHRTAPLKDHSASPTPGQGPPSPLLHGHFSRGSTATATTFATFDNRSYLDLYGDDDRDDNDQAYDEHSVYSFATGTGTGTEPPARDSWEARSHTAIRDSGVQPRSSTSSAPRPSTSTEAQGHHTLPSVVVSVPDLEPDEPMPRSHHYNDSSASTNTVNKTPSRVPSADGGTRNFSRPVRATAPGTPPIPSEAQKFHVLERNANRSLGGGSPNQQHHHQHSSHPYSPKQGSPLQSNTPVRPDEGGYFPQQRQPSPGPSSAHMQQFSFPRGPAPSSPLPQAPHPGQGQENMLSPRSHSPSAQRSLSSSQSQSQYASRSNSSSSPHPHPHPHSQPPSPSYPTSPSTTAGLSTPRSLALPRGPPSLRPSSPSSLYSNYSYYGNLEHSPSPTSTSFKNHANNATGGADGARSKHLSTLTLLKHAPPPPTESSHAHELLHLGITAHEADRLSDAASLFAQSAREEGGCGVGMLMFGLTLRHGWGCAKDEEGGFGWLRRAAERSVVDLERVRGGKGNVEGEVRVLQSELVLAIYEVGQCFFHGWGVAKDQKMAVSYYAVAARLGDSDAQNDLGFCLAEGKGCKKDRKEAAKWYREAVKQGISDVGLAWIYKDKYM</sequence>
<feature type="region of interest" description="Disordered" evidence="1">
    <location>
        <begin position="1"/>
        <end position="433"/>
    </location>
</feature>
<keyword evidence="3" id="KW-1185">Reference proteome</keyword>
<feature type="compositionally biased region" description="Basic residues" evidence="1">
    <location>
        <begin position="61"/>
        <end position="70"/>
    </location>
</feature>
<dbReference type="GO" id="GO:0032153">
    <property type="term" value="C:cell division site"/>
    <property type="evidence" value="ECO:0007669"/>
    <property type="project" value="TreeGrafter"/>
</dbReference>
<feature type="compositionally biased region" description="Low complexity" evidence="1">
    <location>
        <begin position="168"/>
        <end position="182"/>
    </location>
</feature>
<feature type="compositionally biased region" description="Basic and acidic residues" evidence="1">
    <location>
        <begin position="258"/>
        <end position="267"/>
    </location>
</feature>
<feature type="compositionally biased region" description="Acidic residues" evidence="1">
    <location>
        <begin position="117"/>
        <end position="128"/>
    </location>
</feature>
<reference evidence="2 3" key="1">
    <citation type="journal article" date="2019" name="Nat. Ecol. Evol.">
        <title>Megaphylogeny resolves global patterns of mushroom evolution.</title>
        <authorList>
            <person name="Varga T."/>
            <person name="Krizsan K."/>
            <person name="Foldi C."/>
            <person name="Dima B."/>
            <person name="Sanchez-Garcia M."/>
            <person name="Sanchez-Ramirez S."/>
            <person name="Szollosi G.J."/>
            <person name="Szarkandi J.G."/>
            <person name="Papp V."/>
            <person name="Albert L."/>
            <person name="Andreopoulos W."/>
            <person name="Angelini C."/>
            <person name="Antonin V."/>
            <person name="Barry K.W."/>
            <person name="Bougher N.L."/>
            <person name="Buchanan P."/>
            <person name="Buyck B."/>
            <person name="Bense V."/>
            <person name="Catcheside P."/>
            <person name="Chovatia M."/>
            <person name="Cooper J."/>
            <person name="Damon W."/>
            <person name="Desjardin D."/>
            <person name="Finy P."/>
            <person name="Geml J."/>
            <person name="Haridas S."/>
            <person name="Hughes K."/>
            <person name="Justo A."/>
            <person name="Karasinski D."/>
            <person name="Kautmanova I."/>
            <person name="Kiss B."/>
            <person name="Kocsube S."/>
            <person name="Kotiranta H."/>
            <person name="LaButti K.M."/>
            <person name="Lechner B.E."/>
            <person name="Liimatainen K."/>
            <person name="Lipzen A."/>
            <person name="Lukacs Z."/>
            <person name="Mihaltcheva S."/>
            <person name="Morgado L.N."/>
            <person name="Niskanen T."/>
            <person name="Noordeloos M.E."/>
            <person name="Ohm R.A."/>
            <person name="Ortiz-Santana B."/>
            <person name="Ovrebo C."/>
            <person name="Racz N."/>
            <person name="Riley R."/>
            <person name="Savchenko A."/>
            <person name="Shiryaev A."/>
            <person name="Soop K."/>
            <person name="Spirin V."/>
            <person name="Szebenyi C."/>
            <person name="Tomsovsky M."/>
            <person name="Tulloss R.E."/>
            <person name="Uehling J."/>
            <person name="Grigoriev I.V."/>
            <person name="Vagvolgyi C."/>
            <person name="Papp T."/>
            <person name="Martin F.M."/>
            <person name="Miettinen O."/>
            <person name="Hibbett D.S."/>
            <person name="Nagy L.G."/>
        </authorList>
    </citation>
    <scope>NUCLEOTIDE SEQUENCE [LARGE SCALE GENOMIC DNA]</scope>
    <source>
        <strain evidence="2 3">CBS 309.79</strain>
    </source>
</reference>
<dbReference type="GO" id="GO:0010972">
    <property type="term" value="P:negative regulation of G2/M transition of mitotic cell cycle"/>
    <property type="evidence" value="ECO:0007669"/>
    <property type="project" value="TreeGrafter"/>
</dbReference>
<feature type="compositionally biased region" description="Low complexity" evidence="1">
    <location>
        <begin position="359"/>
        <end position="387"/>
    </location>
</feature>
<evidence type="ECO:0008006" key="4">
    <source>
        <dbReference type="Google" id="ProtNLM"/>
    </source>
</evidence>
<dbReference type="Gene3D" id="1.25.40.10">
    <property type="entry name" value="Tetratricopeptide repeat domain"/>
    <property type="match status" value="1"/>
</dbReference>
<dbReference type="AlphaFoldDB" id="A0A5C3QC66"/>
<dbReference type="InterPro" id="IPR006597">
    <property type="entry name" value="Sel1-like"/>
</dbReference>
<feature type="compositionally biased region" description="Low complexity" evidence="1">
    <location>
        <begin position="99"/>
        <end position="116"/>
    </location>
</feature>
<gene>
    <name evidence="2" type="ORF">BDV98DRAFT_570648</name>
</gene>
<dbReference type="STRING" id="1884261.A0A5C3QC66"/>
<evidence type="ECO:0000313" key="2">
    <source>
        <dbReference type="EMBL" id="TFK99655.1"/>
    </source>
</evidence>
<organism evidence="2 3">
    <name type="scientific">Pterulicium gracile</name>
    <dbReference type="NCBI Taxonomy" id="1884261"/>
    <lineage>
        <taxon>Eukaryota</taxon>
        <taxon>Fungi</taxon>
        <taxon>Dikarya</taxon>
        <taxon>Basidiomycota</taxon>
        <taxon>Agaricomycotina</taxon>
        <taxon>Agaricomycetes</taxon>
        <taxon>Agaricomycetidae</taxon>
        <taxon>Agaricales</taxon>
        <taxon>Pleurotineae</taxon>
        <taxon>Pterulaceae</taxon>
        <taxon>Pterulicium</taxon>
    </lineage>
</organism>
<dbReference type="InterPro" id="IPR011990">
    <property type="entry name" value="TPR-like_helical_dom_sf"/>
</dbReference>
<feature type="compositionally biased region" description="Polar residues" evidence="1">
    <location>
        <begin position="292"/>
        <end position="302"/>
    </location>
</feature>
<feature type="compositionally biased region" description="Basic and acidic residues" evidence="1">
    <location>
        <begin position="148"/>
        <end position="161"/>
    </location>
</feature>
<feature type="region of interest" description="Disordered" evidence="1">
    <location>
        <begin position="448"/>
        <end position="472"/>
    </location>
</feature>
<dbReference type="EMBL" id="ML178832">
    <property type="protein sequence ID" value="TFK99655.1"/>
    <property type="molecule type" value="Genomic_DNA"/>
</dbReference>
<dbReference type="InterPro" id="IPR052945">
    <property type="entry name" value="Mitotic_Regulator"/>
</dbReference>
<feature type="compositionally biased region" description="Polar residues" evidence="1">
    <location>
        <begin position="33"/>
        <end position="49"/>
    </location>
</feature>
<feature type="compositionally biased region" description="Pro residues" evidence="1">
    <location>
        <begin position="394"/>
        <end position="403"/>
    </location>
</feature>